<dbReference type="InterPro" id="IPR036390">
    <property type="entry name" value="WH_DNA-bd_sf"/>
</dbReference>
<dbReference type="Gene3D" id="1.10.10.10">
    <property type="entry name" value="Winged helix-like DNA-binding domain superfamily/Winged helix DNA-binding domain"/>
    <property type="match status" value="1"/>
</dbReference>
<dbReference type="PANTHER" id="PTHR33164:SF106">
    <property type="entry name" value="TRANSCRIPTIONAL REGULATORY PROTEIN"/>
    <property type="match status" value="1"/>
</dbReference>
<name>A0ABP8VWR2_9MICO</name>
<proteinExistence type="predicted"/>
<evidence type="ECO:0000313" key="2">
    <source>
        <dbReference type="EMBL" id="GAA4672274.1"/>
    </source>
</evidence>
<reference evidence="3" key="1">
    <citation type="journal article" date="2019" name="Int. J. Syst. Evol. Microbiol.">
        <title>The Global Catalogue of Microorganisms (GCM) 10K type strain sequencing project: providing services to taxonomists for standard genome sequencing and annotation.</title>
        <authorList>
            <consortium name="The Broad Institute Genomics Platform"/>
            <consortium name="The Broad Institute Genome Sequencing Center for Infectious Disease"/>
            <person name="Wu L."/>
            <person name="Ma J."/>
        </authorList>
    </citation>
    <scope>NUCLEOTIDE SEQUENCE [LARGE SCALE GENOMIC DNA]</scope>
    <source>
        <strain evidence="3">JCM 18956</strain>
    </source>
</reference>
<organism evidence="2 3">
    <name type="scientific">Frondihabitans cladoniiphilus</name>
    <dbReference type="NCBI Taxonomy" id="715785"/>
    <lineage>
        <taxon>Bacteria</taxon>
        <taxon>Bacillati</taxon>
        <taxon>Actinomycetota</taxon>
        <taxon>Actinomycetes</taxon>
        <taxon>Micrococcales</taxon>
        <taxon>Microbacteriaceae</taxon>
        <taxon>Frondihabitans</taxon>
    </lineage>
</organism>
<comment type="caution">
    <text evidence="2">The sequence shown here is derived from an EMBL/GenBank/DDBJ whole genome shotgun (WGS) entry which is preliminary data.</text>
</comment>
<dbReference type="PANTHER" id="PTHR33164">
    <property type="entry name" value="TRANSCRIPTIONAL REGULATOR, MARR FAMILY"/>
    <property type="match status" value="1"/>
</dbReference>
<dbReference type="InterPro" id="IPR000835">
    <property type="entry name" value="HTH_MarR-typ"/>
</dbReference>
<dbReference type="InterPro" id="IPR039422">
    <property type="entry name" value="MarR/SlyA-like"/>
</dbReference>
<gene>
    <name evidence="2" type="ORF">GCM10025780_15490</name>
</gene>
<dbReference type="SMART" id="SM00347">
    <property type="entry name" value="HTH_MARR"/>
    <property type="match status" value="1"/>
</dbReference>
<dbReference type="EMBL" id="BAABLM010000002">
    <property type="protein sequence ID" value="GAA4672274.1"/>
    <property type="molecule type" value="Genomic_DNA"/>
</dbReference>
<dbReference type="Pfam" id="PF12802">
    <property type="entry name" value="MarR_2"/>
    <property type="match status" value="1"/>
</dbReference>
<keyword evidence="3" id="KW-1185">Reference proteome</keyword>
<dbReference type="Proteomes" id="UP001501295">
    <property type="component" value="Unassembled WGS sequence"/>
</dbReference>
<feature type="domain" description="HTH marR-type" evidence="1">
    <location>
        <begin position="32"/>
        <end position="136"/>
    </location>
</feature>
<dbReference type="RefSeq" id="WP_345375081.1">
    <property type="nucleotide sequence ID" value="NZ_BAABLM010000002.1"/>
</dbReference>
<accession>A0ABP8VWR2</accession>
<sequence length="159" mass="17732">MDDSDAATPNRNERIMNTVWAISSAQSDLGRAFARRMKMHPTDAAAIVEIIRAEDRGQPLTPARLSERIGLTSGATSILLNRLEEAGHVLRKRGHADRRLVTLHSTPVVHHEGDEFFQALRVALDKAMDAYSPRESAIVERFVDEFRKTIDAYARAIVG</sequence>
<dbReference type="InterPro" id="IPR036388">
    <property type="entry name" value="WH-like_DNA-bd_sf"/>
</dbReference>
<dbReference type="SUPFAM" id="SSF46785">
    <property type="entry name" value="Winged helix' DNA-binding domain"/>
    <property type="match status" value="1"/>
</dbReference>
<evidence type="ECO:0000259" key="1">
    <source>
        <dbReference type="SMART" id="SM00347"/>
    </source>
</evidence>
<protein>
    <recommendedName>
        <fullName evidence="1">HTH marR-type domain-containing protein</fullName>
    </recommendedName>
</protein>
<evidence type="ECO:0000313" key="3">
    <source>
        <dbReference type="Proteomes" id="UP001501295"/>
    </source>
</evidence>